<dbReference type="InParanoid" id="A0A2J6SY56"/>
<keyword evidence="3 7" id="KW-0812">Transmembrane</keyword>
<evidence type="ECO:0000313" key="8">
    <source>
        <dbReference type="EMBL" id="PMD55700.1"/>
    </source>
</evidence>
<dbReference type="GO" id="GO:0016020">
    <property type="term" value="C:membrane"/>
    <property type="evidence" value="ECO:0007669"/>
    <property type="project" value="UniProtKB-SubCell"/>
</dbReference>
<dbReference type="PANTHER" id="PTHR43791">
    <property type="entry name" value="PERMEASE-RELATED"/>
    <property type="match status" value="1"/>
</dbReference>
<evidence type="ECO:0000256" key="3">
    <source>
        <dbReference type="ARBA" id="ARBA00022692"/>
    </source>
</evidence>
<keyword evidence="9" id="KW-1185">Reference proteome</keyword>
<dbReference type="GeneID" id="36593162"/>
<feature type="transmembrane region" description="Helical" evidence="7">
    <location>
        <begin position="216"/>
        <end position="241"/>
    </location>
</feature>
<feature type="transmembrane region" description="Helical" evidence="7">
    <location>
        <begin position="131"/>
        <end position="156"/>
    </location>
</feature>
<feature type="transmembrane region" description="Helical" evidence="7">
    <location>
        <begin position="342"/>
        <end position="363"/>
    </location>
</feature>
<dbReference type="AlphaFoldDB" id="A0A2J6SY56"/>
<protein>
    <submittedName>
        <fullName evidence="8">Putative MFS transporter</fullName>
    </submittedName>
</protein>
<dbReference type="PANTHER" id="PTHR43791:SF52">
    <property type="entry name" value="TRANSPORTER, PUTATIVE (AFU_ORTHOLOGUE AFUA_1G11820)-RELATED"/>
    <property type="match status" value="1"/>
</dbReference>
<evidence type="ECO:0000256" key="2">
    <source>
        <dbReference type="ARBA" id="ARBA00022448"/>
    </source>
</evidence>
<feature type="transmembrane region" description="Helical" evidence="7">
    <location>
        <begin position="104"/>
        <end position="124"/>
    </location>
</feature>
<evidence type="ECO:0000256" key="7">
    <source>
        <dbReference type="SAM" id="Phobius"/>
    </source>
</evidence>
<evidence type="ECO:0000256" key="4">
    <source>
        <dbReference type="ARBA" id="ARBA00022989"/>
    </source>
</evidence>
<evidence type="ECO:0000256" key="5">
    <source>
        <dbReference type="ARBA" id="ARBA00023136"/>
    </source>
</evidence>
<keyword evidence="5 7" id="KW-0472">Membrane</keyword>
<feature type="transmembrane region" description="Helical" evidence="7">
    <location>
        <begin position="49"/>
        <end position="66"/>
    </location>
</feature>
<dbReference type="InterPro" id="IPR036259">
    <property type="entry name" value="MFS_trans_sf"/>
</dbReference>
<feature type="transmembrane region" description="Helical" evidence="7">
    <location>
        <begin position="253"/>
        <end position="273"/>
    </location>
</feature>
<keyword evidence="2" id="KW-0813">Transport</keyword>
<gene>
    <name evidence="8" type="ORF">K444DRAFT_645417</name>
</gene>
<evidence type="ECO:0000256" key="6">
    <source>
        <dbReference type="SAM" id="MobiDB-lite"/>
    </source>
</evidence>
<feature type="region of interest" description="Disordered" evidence="6">
    <location>
        <begin position="1"/>
        <end position="23"/>
    </location>
</feature>
<dbReference type="Proteomes" id="UP000235371">
    <property type="component" value="Unassembled WGS sequence"/>
</dbReference>
<proteinExistence type="predicted"/>
<organism evidence="8 9">
    <name type="scientific">Hyaloscypha bicolor E</name>
    <dbReference type="NCBI Taxonomy" id="1095630"/>
    <lineage>
        <taxon>Eukaryota</taxon>
        <taxon>Fungi</taxon>
        <taxon>Dikarya</taxon>
        <taxon>Ascomycota</taxon>
        <taxon>Pezizomycotina</taxon>
        <taxon>Leotiomycetes</taxon>
        <taxon>Helotiales</taxon>
        <taxon>Hyaloscyphaceae</taxon>
        <taxon>Hyaloscypha</taxon>
        <taxon>Hyaloscypha bicolor</taxon>
    </lineage>
</organism>
<dbReference type="SUPFAM" id="SSF103473">
    <property type="entry name" value="MFS general substrate transporter"/>
    <property type="match status" value="1"/>
</dbReference>
<feature type="transmembrane region" description="Helical" evidence="7">
    <location>
        <begin position="309"/>
        <end position="330"/>
    </location>
</feature>
<name>A0A2J6SY56_9HELO</name>
<dbReference type="InterPro" id="IPR011701">
    <property type="entry name" value="MFS"/>
</dbReference>
<evidence type="ECO:0000313" key="9">
    <source>
        <dbReference type="Proteomes" id="UP000235371"/>
    </source>
</evidence>
<keyword evidence="4 7" id="KW-1133">Transmembrane helix</keyword>
<sequence>MSGSTDSTKLPIDDKHDVSQTEDVEKSTIDEAIDPIAEKKLLWKVDCHVVPPLLILFLLAFLDRMTKELHMFGQDYSIALFIFFIPYILLEVPSNIIIRKIAPSTWLCGIMFCWGVCTVGEGLVHNFGSLVALRFLLGIFEAGLVPGAVYLITMYYKRYELQWRLSVFFYASILAGAFGGVFAYALAHMDGIGGYAARMDILNHRSAKRIFTDWKIWCGVFMYMGIVNTGYATSFFIPTIIQEMGYTAAMSQVRSIPIFIVAAVAALLVAWSTDRMKHRYAFTIAGVVVGGIGYVILLNQRGVSVGVKYMACFFITTGGYMTQPVTWVWLNNIMGSHYKRAIATALQIGLGNAGGIVASNVFITKQAPFYRTGYGTSLAMLLMCGAMCTVFFFGLKAENKKRSNGGRDYRFESGELENMGDDHPEFRFTT</sequence>
<reference evidence="8 9" key="1">
    <citation type="submission" date="2016-04" db="EMBL/GenBank/DDBJ databases">
        <title>A degradative enzymes factory behind the ericoid mycorrhizal symbiosis.</title>
        <authorList>
            <consortium name="DOE Joint Genome Institute"/>
            <person name="Martino E."/>
            <person name="Morin E."/>
            <person name="Grelet G."/>
            <person name="Kuo A."/>
            <person name="Kohler A."/>
            <person name="Daghino S."/>
            <person name="Barry K."/>
            <person name="Choi C."/>
            <person name="Cichocki N."/>
            <person name="Clum A."/>
            <person name="Copeland A."/>
            <person name="Hainaut M."/>
            <person name="Haridas S."/>
            <person name="Labutti K."/>
            <person name="Lindquist E."/>
            <person name="Lipzen A."/>
            <person name="Khouja H.-R."/>
            <person name="Murat C."/>
            <person name="Ohm R."/>
            <person name="Olson A."/>
            <person name="Spatafora J."/>
            <person name="Veneault-Fourrey C."/>
            <person name="Henrissat B."/>
            <person name="Grigoriev I."/>
            <person name="Martin F."/>
            <person name="Perotto S."/>
        </authorList>
    </citation>
    <scope>NUCLEOTIDE SEQUENCE [LARGE SCALE GENOMIC DNA]</scope>
    <source>
        <strain evidence="8 9">E</strain>
    </source>
</reference>
<evidence type="ECO:0000256" key="1">
    <source>
        <dbReference type="ARBA" id="ARBA00004141"/>
    </source>
</evidence>
<accession>A0A2J6SY56</accession>
<feature type="transmembrane region" description="Helical" evidence="7">
    <location>
        <begin position="280"/>
        <end position="297"/>
    </location>
</feature>
<dbReference type="GO" id="GO:0022857">
    <property type="term" value="F:transmembrane transporter activity"/>
    <property type="evidence" value="ECO:0007669"/>
    <property type="project" value="InterPro"/>
</dbReference>
<feature type="transmembrane region" description="Helical" evidence="7">
    <location>
        <begin position="78"/>
        <end position="98"/>
    </location>
</feature>
<comment type="subcellular location">
    <subcellularLocation>
        <location evidence="1">Membrane</location>
        <topology evidence="1">Multi-pass membrane protein</topology>
    </subcellularLocation>
</comment>
<dbReference type="Pfam" id="PF07690">
    <property type="entry name" value="MFS_1"/>
    <property type="match status" value="1"/>
</dbReference>
<dbReference type="FunFam" id="1.20.1250.20:FF:000068">
    <property type="entry name" value="MFS general substrate transporter"/>
    <property type="match status" value="1"/>
</dbReference>
<dbReference type="Gene3D" id="1.20.1250.20">
    <property type="entry name" value="MFS general substrate transporter like domains"/>
    <property type="match status" value="2"/>
</dbReference>
<dbReference type="RefSeq" id="XP_024732604.1">
    <property type="nucleotide sequence ID" value="XM_024885085.1"/>
</dbReference>
<dbReference type="EMBL" id="KZ613854">
    <property type="protein sequence ID" value="PMD55700.1"/>
    <property type="molecule type" value="Genomic_DNA"/>
</dbReference>
<dbReference type="OrthoDB" id="310895at2759"/>
<feature type="transmembrane region" description="Helical" evidence="7">
    <location>
        <begin position="168"/>
        <end position="195"/>
    </location>
</feature>
<feature type="compositionally biased region" description="Basic and acidic residues" evidence="6">
    <location>
        <begin position="11"/>
        <end position="23"/>
    </location>
</feature>
<feature type="transmembrane region" description="Helical" evidence="7">
    <location>
        <begin position="375"/>
        <end position="395"/>
    </location>
</feature>